<protein>
    <submittedName>
        <fullName evidence="2">Uncharacterized protein</fullName>
    </submittedName>
</protein>
<dbReference type="Proteomes" id="UP000295701">
    <property type="component" value="Unassembled WGS sequence"/>
</dbReference>
<dbReference type="RefSeq" id="WP_133396625.1">
    <property type="nucleotide sequence ID" value="NZ_SNAA01000008.1"/>
</dbReference>
<name>A0A4R6AEE7_9RHOB</name>
<sequence length="65" mass="7121">MTEIFTTEIIVGGGLLGVSGLVMLASIIMLRRPTEERPKIDLDACIRDAPYHRLESAGINVTLPR</sequence>
<organism evidence="2 3">
    <name type="scientific">Palleronia sediminis</name>
    <dbReference type="NCBI Taxonomy" id="2547833"/>
    <lineage>
        <taxon>Bacteria</taxon>
        <taxon>Pseudomonadati</taxon>
        <taxon>Pseudomonadota</taxon>
        <taxon>Alphaproteobacteria</taxon>
        <taxon>Rhodobacterales</taxon>
        <taxon>Roseobacteraceae</taxon>
        <taxon>Palleronia</taxon>
    </lineage>
</organism>
<gene>
    <name evidence="2" type="ORF">E2L08_08370</name>
</gene>
<evidence type="ECO:0000313" key="2">
    <source>
        <dbReference type="EMBL" id="TDL79613.1"/>
    </source>
</evidence>
<accession>A0A4R6AEE7</accession>
<reference evidence="2 3" key="1">
    <citation type="submission" date="2019-03" db="EMBL/GenBank/DDBJ databases">
        <title>Primorskyibacter sp. SS33 isolated from sediments.</title>
        <authorList>
            <person name="Xunke S."/>
        </authorList>
    </citation>
    <scope>NUCLEOTIDE SEQUENCE [LARGE SCALE GENOMIC DNA]</scope>
    <source>
        <strain evidence="2 3">SS33</strain>
    </source>
</reference>
<keyword evidence="1" id="KW-0472">Membrane</keyword>
<dbReference type="OrthoDB" id="7866507at2"/>
<proteinExistence type="predicted"/>
<keyword evidence="3" id="KW-1185">Reference proteome</keyword>
<dbReference type="AlphaFoldDB" id="A0A4R6AEE7"/>
<dbReference type="EMBL" id="SNAA01000008">
    <property type="protein sequence ID" value="TDL79613.1"/>
    <property type="molecule type" value="Genomic_DNA"/>
</dbReference>
<keyword evidence="1" id="KW-1133">Transmembrane helix</keyword>
<keyword evidence="1" id="KW-0812">Transmembrane</keyword>
<feature type="transmembrane region" description="Helical" evidence="1">
    <location>
        <begin position="6"/>
        <end position="30"/>
    </location>
</feature>
<comment type="caution">
    <text evidence="2">The sequence shown here is derived from an EMBL/GenBank/DDBJ whole genome shotgun (WGS) entry which is preliminary data.</text>
</comment>
<evidence type="ECO:0000313" key="3">
    <source>
        <dbReference type="Proteomes" id="UP000295701"/>
    </source>
</evidence>
<evidence type="ECO:0000256" key="1">
    <source>
        <dbReference type="SAM" id="Phobius"/>
    </source>
</evidence>